<keyword evidence="2" id="KW-0808">Transferase</keyword>
<reference evidence="2 3" key="1">
    <citation type="journal article" date="2020" name="Int. J. Syst. Evol. Microbiol.">
        <title>Novel acetic acid bacteria from cider fermentations: Acetobacter conturbans sp. nov. and Acetobacter fallax sp. nov.</title>
        <authorList>
            <person name="Sombolestani A.S."/>
            <person name="Cleenwerck I."/>
            <person name="Cnockaert M."/>
            <person name="Borremans W."/>
            <person name="Wieme A.D."/>
            <person name="De Vuyst L."/>
            <person name="Vandamme P."/>
        </authorList>
    </citation>
    <scope>NUCLEOTIDE SEQUENCE [LARGE SCALE GENOMIC DNA]</scope>
    <source>
        <strain evidence="2 3">LMG 1627</strain>
    </source>
</reference>
<keyword evidence="3" id="KW-1185">Reference proteome</keyword>
<comment type="caution">
    <text evidence="2">The sequence shown here is derived from an EMBL/GenBank/DDBJ whole genome shotgun (WGS) entry which is preliminary data.</text>
</comment>
<dbReference type="Pfam" id="PF01755">
    <property type="entry name" value="Glyco_transf_25"/>
    <property type="match status" value="1"/>
</dbReference>
<feature type="domain" description="Glycosyl transferase family 25" evidence="1">
    <location>
        <begin position="4"/>
        <end position="184"/>
    </location>
</feature>
<evidence type="ECO:0000313" key="3">
    <source>
        <dbReference type="Proteomes" id="UP000631653"/>
    </source>
</evidence>
<name>A0ABX0K0G7_9PROT</name>
<accession>A0ABX0K0G7</accession>
<dbReference type="Proteomes" id="UP000631653">
    <property type="component" value="Unassembled WGS sequence"/>
</dbReference>
<sequence>MKSIVINRDCDVERYDSFRQMNAHVADIGRFSAVDGHSLDQSELLSKGIITPGLDYSRGAVGSAMSHILLWNAVAETREPISIFEDDAILCKNFEEESNRAVQSLGENWDIILWGYNYDVNLVFDVLPGVSYCVATFNQTLMRLGVGRYRNMPVNTASFRLLKALGICGYAISPQGAERFLDLCLPLKNEKYWYYRTNDTLHNTSLDQVMCHHYEKTDSFCCFPSLCISKNESSISTIINS</sequence>
<organism evidence="2 3">
    <name type="scientific">Acetobacter conturbans</name>
    <dbReference type="NCBI Taxonomy" id="1737472"/>
    <lineage>
        <taxon>Bacteria</taxon>
        <taxon>Pseudomonadati</taxon>
        <taxon>Pseudomonadota</taxon>
        <taxon>Alphaproteobacteria</taxon>
        <taxon>Acetobacterales</taxon>
        <taxon>Acetobacteraceae</taxon>
        <taxon>Acetobacter</taxon>
    </lineage>
</organism>
<gene>
    <name evidence="2" type="ORF">GOB81_10960</name>
</gene>
<protein>
    <submittedName>
        <fullName evidence="2">Glycosyl transferase family 25</fullName>
    </submittedName>
</protein>
<evidence type="ECO:0000313" key="2">
    <source>
        <dbReference type="EMBL" id="NHN89144.1"/>
    </source>
</evidence>
<dbReference type="GO" id="GO:0016740">
    <property type="term" value="F:transferase activity"/>
    <property type="evidence" value="ECO:0007669"/>
    <property type="project" value="UniProtKB-KW"/>
</dbReference>
<evidence type="ECO:0000259" key="1">
    <source>
        <dbReference type="Pfam" id="PF01755"/>
    </source>
</evidence>
<dbReference type="EMBL" id="WOSY01000009">
    <property type="protein sequence ID" value="NHN89144.1"/>
    <property type="molecule type" value="Genomic_DNA"/>
</dbReference>
<dbReference type="CDD" id="cd06532">
    <property type="entry name" value="Glyco_transf_25"/>
    <property type="match status" value="1"/>
</dbReference>
<dbReference type="InterPro" id="IPR002654">
    <property type="entry name" value="Glyco_trans_25"/>
</dbReference>
<proteinExistence type="predicted"/>